<gene>
    <name evidence="3" type="primary">LOC104776074</name>
</gene>
<dbReference type="GeneID" id="104776074"/>
<name>A0ABM0YB44_CAMSA</name>
<reference evidence="2" key="1">
    <citation type="journal article" date="2014" name="Nat. Commun.">
        <title>The emerging biofuel crop Camelina sativa retains a highly undifferentiated hexaploid genome structure.</title>
        <authorList>
            <person name="Kagale S."/>
            <person name="Koh C."/>
            <person name="Nixon J."/>
            <person name="Bollina V."/>
            <person name="Clarke W.E."/>
            <person name="Tuteja R."/>
            <person name="Spillane C."/>
            <person name="Robinson S.J."/>
            <person name="Links M.G."/>
            <person name="Clarke C."/>
            <person name="Higgins E.E."/>
            <person name="Huebert T."/>
            <person name="Sharpe A.G."/>
            <person name="Parkin I.A."/>
        </authorList>
    </citation>
    <scope>NUCLEOTIDE SEQUENCE [LARGE SCALE GENOMIC DNA]</scope>
    <source>
        <strain evidence="2">cv. DH55</strain>
    </source>
</reference>
<sequence length="198" mass="22786">MEAASMVYNYPSWNYVPNNLFSNILSVVKLAAFAVGAWYLPATVTSLHAVMVWFNWLLGVLKILLILSAAVGAIFLVFAFLHETKKERELYDQLLAVPPPPPVSTFDNCNILNGHQDVGYYNYSGYRETSVPAFQECYKPVEESICSYDREVVEVSSKSYRRTRTEKKKKTEEKVEYRRMETERVTKTASRRSKKMDV</sequence>
<evidence type="ECO:0000313" key="2">
    <source>
        <dbReference type="Proteomes" id="UP000694864"/>
    </source>
</evidence>
<organism evidence="2 3">
    <name type="scientific">Camelina sativa</name>
    <name type="common">False flax</name>
    <name type="synonym">Myagrum sativum</name>
    <dbReference type="NCBI Taxonomy" id="90675"/>
    <lineage>
        <taxon>Eukaryota</taxon>
        <taxon>Viridiplantae</taxon>
        <taxon>Streptophyta</taxon>
        <taxon>Embryophyta</taxon>
        <taxon>Tracheophyta</taxon>
        <taxon>Spermatophyta</taxon>
        <taxon>Magnoliopsida</taxon>
        <taxon>eudicotyledons</taxon>
        <taxon>Gunneridae</taxon>
        <taxon>Pentapetalae</taxon>
        <taxon>rosids</taxon>
        <taxon>malvids</taxon>
        <taxon>Brassicales</taxon>
        <taxon>Brassicaceae</taxon>
        <taxon>Camelineae</taxon>
        <taxon>Camelina</taxon>
    </lineage>
</organism>
<keyword evidence="1" id="KW-1133">Transmembrane helix</keyword>
<keyword evidence="2" id="KW-1185">Reference proteome</keyword>
<reference evidence="3" key="2">
    <citation type="submission" date="2025-08" db="UniProtKB">
        <authorList>
            <consortium name="RefSeq"/>
        </authorList>
    </citation>
    <scope>IDENTIFICATION</scope>
    <source>
        <tissue evidence="3">Leaf</tissue>
    </source>
</reference>
<keyword evidence="1" id="KW-0812">Transmembrane</keyword>
<feature type="transmembrane region" description="Helical" evidence="1">
    <location>
        <begin position="20"/>
        <end position="41"/>
    </location>
</feature>
<keyword evidence="1" id="KW-0472">Membrane</keyword>
<feature type="transmembrane region" description="Helical" evidence="1">
    <location>
        <begin position="53"/>
        <end position="81"/>
    </location>
</feature>
<dbReference type="RefSeq" id="XP_010498385.1">
    <property type="nucleotide sequence ID" value="XM_010500083.1"/>
</dbReference>
<evidence type="ECO:0000313" key="3">
    <source>
        <dbReference type="RefSeq" id="XP_010498385.1"/>
    </source>
</evidence>
<proteinExistence type="predicted"/>
<accession>A0ABM0YB44</accession>
<protein>
    <submittedName>
        <fullName evidence="3">Uncharacterized protein LOC104776074</fullName>
    </submittedName>
</protein>
<evidence type="ECO:0000256" key="1">
    <source>
        <dbReference type="SAM" id="Phobius"/>
    </source>
</evidence>
<dbReference type="Proteomes" id="UP000694864">
    <property type="component" value="Chromosome 3"/>
</dbReference>